<dbReference type="InterPro" id="IPR008927">
    <property type="entry name" value="6-PGluconate_DH-like_C_sf"/>
</dbReference>
<dbReference type="FunFam" id="1.10.1040.10:FF:000017">
    <property type="entry name" value="2-dehydropantoate 2-reductase"/>
    <property type="match status" value="1"/>
</dbReference>
<accession>A0A1I6MPL4</accession>
<dbReference type="AlphaFoldDB" id="A0A1I6MPL4"/>
<evidence type="ECO:0000313" key="12">
    <source>
        <dbReference type="EMBL" id="SFS17518.1"/>
    </source>
</evidence>
<dbReference type="Pfam" id="PF08546">
    <property type="entry name" value="ApbA_C"/>
    <property type="match status" value="1"/>
</dbReference>
<dbReference type="NCBIfam" id="NF005091">
    <property type="entry name" value="PRK06522.2-2"/>
    <property type="match status" value="1"/>
</dbReference>
<comment type="similarity">
    <text evidence="2 9">Belongs to the ketopantoate reductase family.</text>
</comment>
<feature type="domain" description="Ketopantoate reductase C-terminal" evidence="11">
    <location>
        <begin position="169"/>
        <end position="292"/>
    </location>
</feature>
<dbReference type="GO" id="GO:0008677">
    <property type="term" value="F:2-dehydropantoate 2-reductase activity"/>
    <property type="evidence" value="ECO:0007669"/>
    <property type="project" value="UniProtKB-EC"/>
</dbReference>
<evidence type="ECO:0000256" key="5">
    <source>
        <dbReference type="ARBA" id="ARBA00022857"/>
    </source>
</evidence>
<keyword evidence="13" id="KW-1185">Reference proteome</keyword>
<evidence type="ECO:0000256" key="7">
    <source>
        <dbReference type="ARBA" id="ARBA00032024"/>
    </source>
</evidence>
<name>A0A1I6MPL4_9BACT</name>
<evidence type="ECO:0000256" key="1">
    <source>
        <dbReference type="ARBA" id="ARBA00004994"/>
    </source>
</evidence>
<evidence type="ECO:0000256" key="8">
    <source>
        <dbReference type="ARBA" id="ARBA00048793"/>
    </source>
</evidence>
<dbReference type="NCBIfam" id="TIGR00745">
    <property type="entry name" value="apbA_panE"/>
    <property type="match status" value="1"/>
</dbReference>
<dbReference type="InterPro" id="IPR013332">
    <property type="entry name" value="KPR_N"/>
</dbReference>
<protein>
    <recommendedName>
        <fullName evidence="4 9">2-dehydropantoate 2-reductase</fullName>
        <ecNumber evidence="3 9">1.1.1.169</ecNumber>
    </recommendedName>
    <alternativeName>
        <fullName evidence="7 9">Ketopantoate reductase</fullName>
    </alternativeName>
</protein>
<evidence type="ECO:0000256" key="3">
    <source>
        <dbReference type="ARBA" id="ARBA00013014"/>
    </source>
</evidence>
<dbReference type="Gene3D" id="3.40.50.720">
    <property type="entry name" value="NAD(P)-binding Rossmann-like Domain"/>
    <property type="match status" value="1"/>
</dbReference>
<dbReference type="RefSeq" id="WP_089840481.1">
    <property type="nucleotide sequence ID" value="NZ_FOZL01000001.1"/>
</dbReference>
<keyword evidence="6 9" id="KW-0560">Oxidoreductase</keyword>
<comment type="catalytic activity">
    <reaction evidence="8 9">
        <text>(R)-pantoate + NADP(+) = 2-dehydropantoate + NADPH + H(+)</text>
        <dbReference type="Rhea" id="RHEA:16233"/>
        <dbReference type="ChEBI" id="CHEBI:11561"/>
        <dbReference type="ChEBI" id="CHEBI:15378"/>
        <dbReference type="ChEBI" id="CHEBI:15980"/>
        <dbReference type="ChEBI" id="CHEBI:57783"/>
        <dbReference type="ChEBI" id="CHEBI:58349"/>
        <dbReference type="EC" id="1.1.1.169"/>
    </reaction>
</comment>
<evidence type="ECO:0000313" key="13">
    <source>
        <dbReference type="Proteomes" id="UP000199024"/>
    </source>
</evidence>
<dbReference type="OrthoDB" id="247668at2"/>
<dbReference type="InterPro" id="IPR013752">
    <property type="entry name" value="KPA_reductase"/>
</dbReference>
<evidence type="ECO:0000256" key="9">
    <source>
        <dbReference type="RuleBase" id="RU362068"/>
    </source>
</evidence>
<comment type="pathway">
    <text evidence="1 9">Cofactor biosynthesis; (R)-pantothenate biosynthesis; (R)-pantoate from 3-methyl-2-oxobutanoate: step 2/2.</text>
</comment>
<dbReference type="SUPFAM" id="SSF51735">
    <property type="entry name" value="NAD(P)-binding Rossmann-fold domains"/>
    <property type="match status" value="1"/>
</dbReference>
<dbReference type="PANTHER" id="PTHR21708">
    <property type="entry name" value="PROBABLE 2-DEHYDROPANTOATE 2-REDUCTASE"/>
    <property type="match status" value="1"/>
</dbReference>
<dbReference type="UniPathway" id="UPA00028">
    <property type="reaction ID" value="UER00004"/>
</dbReference>
<dbReference type="EC" id="1.1.1.169" evidence="3 9"/>
<evidence type="ECO:0000259" key="11">
    <source>
        <dbReference type="Pfam" id="PF08546"/>
    </source>
</evidence>
<dbReference type="EMBL" id="FOZL01000001">
    <property type="protein sequence ID" value="SFS17518.1"/>
    <property type="molecule type" value="Genomic_DNA"/>
</dbReference>
<sequence>MSTVTIIGSGAIGCAVGSALVETGKHRVVFCANTPFESLHVSFPDGSAIVSPAEVSTTPSSPAPVDWVLLCVKAQQVPATESWLRALAGPNTRVAVLQNGVEHFDSVTPIIGNPERILPVVVQIPAERTAPGTVIVTGTPHLVVPEGDLGSGLQTLFEGSRLPVKMTADFLRSLWEKMCLNAANGSLTALTERDQSVIREPEVAELCRQIVRECMKVGRAEGAVLDDGLPERIVVQLAGTPGTPGGGNSMYYDRLAGRELEADARNGVIPRLGKKHGIPTPINATLYALLKNLKPRTTS</sequence>
<dbReference type="SUPFAM" id="SSF48179">
    <property type="entry name" value="6-phosphogluconate dehydrogenase C-terminal domain-like"/>
    <property type="match status" value="1"/>
</dbReference>
<dbReference type="PANTHER" id="PTHR21708:SF26">
    <property type="entry name" value="2-DEHYDROPANTOATE 2-REDUCTASE"/>
    <property type="match status" value="1"/>
</dbReference>
<dbReference type="InterPro" id="IPR003710">
    <property type="entry name" value="ApbA"/>
</dbReference>
<dbReference type="InterPro" id="IPR051402">
    <property type="entry name" value="KPR-Related"/>
</dbReference>
<dbReference type="InterPro" id="IPR013328">
    <property type="entry name" value="6PGD_dom2"/>
</dbReference>
<evidence type="ECO:0000256" key="6">
    <source>
        <dbReference type="ARBA" id="ARBA00023002"/>
    </source>
</evidence>
<dbReference type="Gene3D" id="1.10.1040.10">
    <property type="entry name" value="N-(1-d-carboxylethyl)-l-norvaline Dehydrogenase, domain 2"/>
    <property type="match status" value="1"/>
</dbReference>
<dbReference type="InterPro" id="IPR036291">
    <property type="entry name" value="NAD(P)-bd_dom_sf"/>
</dbReference>
<keyword evidence="5 9" id="KW-0521">NADP</keyword>
<evidence type="ECO:0000256" key="4">
    <source>
        <dbReference type="ARBA" id="ARBA00019465"/>
    </source>
</evidence>
<gene>
    <name evidence="12" type="ORF">SAMN05421771_3182</name>
</gene>
<dbReference type="STRING" id="474950.SAMN05421771_3182"/>
<proteinExistence type="inferred from homology"/>
<feature type="domain" description="Ketopantoate reductase N-terminal" evidence="10">
    <location>
        <begin position="4"/>
        <end position="146"/>
    </location>
</feature>
<dbReference type="Pfam" id="PF02558">
    <property type="entry name" value="ApbA"/>
    <property type="match status" value="1"/>
</dbReference>
<organism evidence="12 13">
    <name type="scientific">Granulicella pectinivorans</name>
    <dbReference type="NCBI Taxonomy" id="474950"/>
    <lineage>
        <taxon>Bacteria</taxon>
        <taxon>Pseudomonadati</taxon>
        <taxon>Acidobacteriota</taxon>
        <taxon>Terriglobia</taxon>
        <taxon>Terriglobales</taxon>
        <taxon>Acidobacteriaceae</taxon>
        <taxon>Granulicella</taxon>
    </lineage>
</organism>
<keyword evidence="9" id="KW-0566">Pantothenate biosynthesis</keyword>
<evidence type="ECO:0000259" key="10">
    <source>
        <dbReference type="Pfam" id="PF02558"/>
    </source>
</evidence>
<dbReference type="GO" id="GO:0005737">
    <property type="term" value="C:cytoplasm"/>
    <property type="evidence" value="ECO:0007669"/>
    <property type="project" value="TreeGrafter"/>
</dbReference>
<comment type="function">
    <text evidence="9">Catalyzes the NADPH-dependent reduction of ketopantoate into pantoic acid.</text>
</comment>
<dbReference type="Proteomes" id="UP000199024">
    <property type="component" value="Unassembled WGS sequence"/>
</dbReference>
<evidence type="ECO:0000256" key="2">
    <source>
        <dbReference type="ARBA" id="ARBA00007870"/>
    </source>
</evidence>
<reference evidence="12 13" key="1">
    <citation type="submission" date="2016-10" db="EMBL/GenBank/DDBJ databases">
        <authorList>
            <person name="de Groot N.N."/>
        </authorList>
    </citation>
    <scope>NUCLEOTIDE SEQUENCE [LARGE SCALE GENOMIC DNA]</scope>
    <source>
        <strain evidence="12 13">DSM 21001</strain>
    </source>
</reference>
<dbReference type="GO" id="GO:0015940">
    <property type="term" value="P:pantothenate biosynthetic process"/>
    <property type="evidence" value="ECO:0007669"/>
    <property type="project" value="UniProtKB-UniPathway"/>
</dbReference>